<evidence type="ECO:0000256" key="1">
    <source>
        <dbReference type="SAM" id="MobiDB-lite"/>
    </source>
</evidence>
<dbReference type="HOGENOM" id="CLU_1866317_0_0_1"/>
<keyword evidence="4" id="KW-1185">Reference proteome</keyword>
<reference evidence="3 4" key="1">
    <citation type="submission" date="2014-04" db="EMBL/GenBank/DDBJ databases">
        <authorList>
            <consortium name="DOE Joint Genome Institute"/>
            <person name="Kuo A."/>
            <person name="Kohler A."/>
            <person name="Nagy L.G."/>
            <person name="Floudas D."/>
            <person name="Copeland A."/>
            <person name="Barry K.W."/>
            <person name="Cichocki N."/>
            <person name="Veneault-Fourrey C."/>
            <person name="LaButti K."/>
            <person name="Lindquist E.A."/>
            <person name="Lipzen A."/>
            <person name="Lundell T."/>
            <person name="Morin E."/>
            <person name="Murat C."/>
            <person name="Sun H."/>
            <person name="Tunlid A."/>
            <person name="Henrissat B."/>
            <person name="Grigoriev I.V."/>
            <person name="Hibbett D.S."/>
            <person name="Martin F."/>
            <person name="Nordberg H.P."/>
            <person name="Cantor M.N."/>
            <person name="Hua S.X."/>
        </authorList>
    </citation>
    <scope>NUCLEOTIDE SEQUENCE [LARGE SCALE GENOMIC DNA]</scope>
    <source>
        <strain evidence="3 4">Foug A</strain>
    </source>
</reference>
<reference evidence="4" key="2">
    <citation type="submission" date="2015-01" db="EMBL/GenBank/DDBJ databases">
        <title>Evolutionary Origins and Diversification of the Mycorrhizal Mutualists.</title>
        <authorList>
            <consortium name="DOE Joint Genome Institute"/>
            <consortium name="Mycorrhizal Genomics Consortium"/>
            <person name="Kohler A."/>
            <person name="Kuo A."/>
            <person name="Nagy L.G."/>
            <person name="Floudas D."/>
            <person name="Copeland A."/>
            <person name="Barry K.W."/>
            <person name="Cichocki N."/>
            <person name="Veneault-Fourrey C."/>
            <person name="LaButti K."/>
            <person name="Lindquist E.A."/>
            <person name="Lipzen A."/>
            <person name="Lundell T."/>
            <person name="Morin E."/>
            <person name="Murat C."/>
            <person name="Riley R."/>
            <person name="Ohm R."/>
            <person name="Sun H."/>
            <person name="Tunlid A."/>
            <person name="Henrissat B."/>
            <person name="Grigoriev I.V."/>
            <person name="Hibbett D.S."/>
            <person name="Martin F."/>
        </authorList>
    </citation>
    <scope>NUCLEOTIDE SEQUENCE [LARGE SCALE GENOMIC DNA]</scope>
    <source>
        <strain evidence="4">Foug A</strain>
    </source>
</reference>
<dbReference type="InParanoid" id="A0A0C2ZUP3"/>
<dbReference type="AlphaFoldDB" id="A0A0C2ZUP3"/>
<name>A0A0C2ZUP3_9AGAM</name>
<dbReference type="Proteomes" id="UP000053989">
    <property type="component" value="Unassembled WGS sequence"/>
</dbReference>
<proteinExistence type="predicted"/>
<feature type="region of interest" description="Disordered" evidence="1">
    <location>
        <begin position="76"/>
        <end position="110"/>
    </location>
</feature>
<sequence>MAAMWQYTQMMTQNNTLAANWGGSIDMSGMPQWAQQYIAENVMYTRTFLAANPETLSQDGGVSLANAGSMKVPADITSVQNGSASGSSGSSPTASSGAGPSGSSNNPYPTMTNGARQLGFSSIVSAFTAAVTLALML</sequence>
<organism evidence="3 4">
    <name type="scientific">Scleroderma citrinum Foug A</name>
    <dbReference type="NCBI Taxonomy" id="1036808"/>
    <lineage>
        <taxon>Eukaryota</taxon>
        <taxon>Fungi</taxon>
        <taxon>Dikarya</taxon>
        <taxon>Basidiomycota</taxon>
        <taxon>Agaricomycotina</taxon>
        <taxon>Agaricomycetes</taxon>
        <taxon>Agaricomycetidae</taxon>
        <taxon>Boletales</taxon>
        <taxon>Sclerodermatineae</taxon>
        <taxon>Sclerodermataceae</taxon>
        <taxon>Scleroderma</taxon>
    </lineage>
</organism>
<keyword evidence="2" id="KW-0472">Membrane</keyword>
<accession>A0A0C2ZUP3</accession>
<dbReference type="STRING" id="1036808.A0A0C2ZUP3"/>
<protein>
    <submittedName>
        <fullName evidence="3">Uncharacterized protein</fullName>
    </submittedName>
</protein>
<keyword evidence="2" id="KW-0812">Transmembrane</keyword>
<dbReference type="EMBL" id="KN822023">
    <property type="protein sequence ID" value="KIM65213.1"/>
    <property type="molecule type" value="Genomic_DNA"/>
</dbReference>
<evidence type="ECO:0000256" key="2">
    <source>
        <dbReference type="SAM" id="Phobius"/>
    </source>
</evidence>
<evidence type="ECO:0000313" key="3">
    <source>
        <dbReference type="EMBL" id="KIM65213.1"/>
    </source>
</evidence>
<keyword evidence="2" id="KW-1133">Transmembrane helix</keyword>
<gene>
    <name evidence="3" type="ORF">SCLCIDRAFT_1212344</name>
</gene>
<feature type="compositionally biased region" description="Low complexity" evidence="1">
    <location>
        <begin position="81"/>
        <end position="107"/>
    </location>
</feature>
<evidence type="ECO:0000313" key="4">
    <source>
        <dbReference type="Proteomes" id="UP000053989"/>
    </source>
</evidence>
<feature type="transmembrane region" description="Helical" evidence="2">
    <location>
        <begin position="118"/>
        <end position="136"/>
    </location>
</feature>